<keyword evidence="7 8" id="KW-0998">Cell outer membrane</keyword>
<evidence type="ECO:0000256" key="1">
    <source>
        <dbReference type="ARBA" id="ARBA00004571"/>
    </source>
</evidence>
<evidence type="ECO:0000259" key="12">
    <source>
        <dbReference type="Pfam" id="PF07715"/>
    </source>
</evidence>
<dbReference type="PANTHER" id="PTHR30069:SF27">
    <property type="entry name" value="BLL4766 PROTEIN"/>
    <property type="match status" value="1"/>
</dbReference>
<dbReference type="Pfam" id="PF00593">
    <property type="entry name" value="TonB_dep_Rec_b-barrel"/>
    <property type="match status" value="1"/>
</dbReference>
<feature type="domain" description="TonB-dependent receptor plug" evidence="12">
    <location>
        <begin position="58"/>
        <end position="163"/>
    </location>
</feature>
<dbReference type="Proteomes" id="UP000198762">
    <property type="component" value="Unassembled WGS sequence"/>
</dbReference>
<dbReference type="GO" id="GO:0009279">
    <property type="term" value="C:cell outer membrane"/>
    <property type="evidence" value="ECO:0007669"/>
    <property type="project" value="UniProtKB-SubCell"/>
</dbReference>
<feature type="domain" description="TonB-dependent receptor-like beta-barrel" evidence="11">
    <location>
        <begin position="219"/>
        <end position="655"/>
    </location>
</feature>
<evidence type="ECO:0000313" key="13">
    <source>
        <dbReference type="EMBL" id="SET68558.1"/>
    </source>
</evidence>
<name>A0A1I0GCD8_9GAMM</name>
<reference evidence="14" key="1">
    <citation type="submission" date="2016-10" db="EMBL/GenBank/DDBJ databases">
        <authorList>
            <person name="Varghese N."/>
            <person name="Submissions S."/>
        </authorList>
    </citation>
    <scope>NUCLEOTIDE SEQUENCE [LARGE SCALE GENOMIC DNA]</scope>
    <source>
        <strain evidence="14">CGMCC 1.6489</strain>
    </source>
</reference>
<protein>
    <submittedName>
        <fullName evidence="13">Iron complex outermembrane recepter protein</fullName>
    </submittedName>
</protein>
<dbReference type="GO" id="GO:0015344">
    <property type="term" value="F:siderophore uptake transmembrane transporter activity"/>
    <property type="evidence" value="ECO:0007669"/>
    <property type="project" value="TreeGrafter"/>
</dbReference>
<dbReference type="Gene3D" id="2.170.130.10">
    <property type="entry name" value="TonB-dependent receptor, plug domain"/>
    <property type="match status" value="1"/>
</dbReference>
<dbReference type="InterPro" id="IPR036942">
    <property type="entry name" value="Beta-barrel_TonB_sf"/>
</dbReference>
<dbReference type="PROSITE" id="PS52016">
    <property type="entry name" value="TONB_DEPENDENT_REC_3"/>
    <property type="match status" value="1"/>
</dbReference>
<dbReference type="RefSeq" id="WP_091853657.1">
    <property type="nucleotide sequence ID" value="NZ_FOHZ01000017.1"/>
</dbReference>
<evidence type="ECO:0000256" key="7">
    <source>
        <dbReference type="ARBA" id="ARBA00023237"/>
    </source>
</evidence>
<evidence type="ECO:0000259" key="11">
    <source>
        <dbReference type="Pfam" id="PF00593"/>
    </source>
</evidence>
<dbReference type="GO" id="GO:0044718">
    <property type="term" value="P:siderophore transmembrane transport"/>
    <property type="evidence" value="ECO:0007669"/>
    <property type="project" value="TreeGrafter"/>
</dbReference>
<dbReference type="Pfam" id="PF07715">
    <property type="entry name" value="Plug"/>
    <property type="match status" value="1"/>
</dbReference>
<comment type="similarity">
    <text evidence="8 9">Belongs to the TonB-dependent receptor family.</text>
</comment>
<comment type="subcellular location">
    <subcellularLocation>
        <location evidence="1 8">Cell outer membrane</location>
        <topology evidence="1 8">Multi-pass membrane protein</topology>
    </subcellularLocation>
</comment>
<keyword evidence="3 8" id="KW-1134">Transmembrane beta strand</keyword>
<keyword evidence="10" id="KW-0732">Signal</keyword>
<dbReference type="EMBL" id="FOHZ01000017">
    <property type="protein sequence ID" value="SET68558.1"/>
    <property type="molecule type" value="Genomic_DNA"/>
</dbReference>
<evidence type="ECO:0000256" key="6">
    <source>
        <dbReference type="ARBA" id="ARBA00023136"/>
    </source>
</evidence>
<dbReference type="SUPFAM" id="SSF56935">
    <property type="entry name" value="Porins"/>
    <property type="match status" value="1"/>
</dbReference>
<evidence type="ECO:0000256" key="5">
    <source>
        <dbReference type="ARBA" id="ARBA00023077"/>
    </source>
</evidence>
<evidence type="ECO:0000256" key="4">
    <source>
        <dbReference type="ARBA" id="ARBA00022692"/>
    </source>
</evidence>
<dbReference type="Gene3D" id="2.40.170.20">
    <property type="entry name" value="TonB-dependent receptor, beta-barrel domain"/>
    <property type="match status" value="1"/>
</dbReference>
<accession>A0A1I0GCD8</accession>
<evidence type="ECO:0000256" key="8">
    <source>
        <dbReference type="PROSITE-ProRule" id="PRU01360"/>
    </source>
</evidence>
<feature type="chain" id="PRO_5011480746" evidence="10">
    <location>
        <begin position="22"/>
        <end position="701"/>
    </location>
</feature>
<evidence type="ECO:0000256" key="10">
    <source>
        <dbReference type="SAM" id="SignalP"/>
    </source>
</evidence>
<gene>
    <name evidence="13" type="ORF">SAMN04487962_11714</name>
</gene>
<dbReference type="InterPro" id="IPR012910">
    <property type="entry name" value="Plug_dom"/>
</dbReference>
<dbReference type="STRING" id="430453.SAMN04487962_11714"/>
<keyword evidence="5 9" id="KW-0798">TonB box</keyword>
<proteinExistence type="inferred from homology"/>
<keyword evidence="6 8" id="KW-0472">Membrane</keyword>
<evidence type="ECO:0000256" key="2">
    <source>
        <dbReference type="ARBA" id="ARBA00022448"/>
    </source>
</evidence>
<dbReference type="InterPro" id="IPR037066">
    <property type="entry name" value="Plug_dom_sf"/>
</dbReference>
<sequence length="701" mass="78880">MPASMSLALVATLLTSPAAGADGTEVPPWLALGESGTAEDIYSAVPEVLTTTRLRQPKARVPGTTTVISGETIRDLGMVALADVFRLVPGMTVAAVGTNQPTVSYHGTVAYEQRRLQVLIDGRTGYLPSLADVDWNAMPVPIELIDRIEVSRGPNSAAYGNNAFLASINIITLSPENTAGTGLHAQGGGPSIRNYTAYHGHARDKYSWRVAWHRRESDGYDFQYDSDDAFRKVPIRDGFEFNQFYYDGVLQPSPYHSFEFRAGVTDGIDEDDPLKMGGADLGIQGEPDDEVRDHYLQARYGYSGLDKHLIEFQTSYQRYNRDKDWTSCIQLDGVPLPLCTSLNEDLQQQRLEFELQDTWELNPDLRLVSGLGYREDGYESETFFGGSGEIYQSRLFANLEYTPVYWLTFNAGANYEHTSLLDDNFLSPRLAANLHLTENQTLRFVYSRAVRTPDALEQRANWAYTPENVSPSVYQDLEGQRIDAEYDASSPVDFSGYYAEATGDLDEERITSREISYYGQFRLGHGVLSTEVRYFYDELRDLVAGIINVEDFDLGNRVAIDQQGIELETALDLGDTRLRLAYGYMDQEGRYTANDGLSVEEQQETLAREARLSVRHTGSVSWIQRYPEDWSSALAWYVADEFRSGPYQRADLRVAKSVHGPRVSYDIAVIVQHYLNDNPLLSRDNNYTDRNQFFLEAGVRF</sequence>
<evidence type="ECO:0000256" key="9">
    <source>
        <dbReference type="RuleBase" id="RU003357"/>
    </source>
</evidence>
<feature type="signal peptide" evidence="10">
    <location>
        <begin position="1"/>
        <end position="21"/>
    </location>
</feature>
<keyword evidence="14" id="KW-1185">Reference proteome</keyword>
<evidence type="ECO:0000256" key="3">
    <source>
        <dbReference type="ARBA" id="ARBA00022452"/>
    </source>
</evidence>
<evidence type="ECO:0000313" key="14">
    <source>
        <dbReference type="Proteomes" id="UP000198762"/>
    </source>
</evidence>
<organism evidence="13 14">
    <name type="scientific">Marinobacter segnicrescens</name>
    <dbReference type="NCBI Taxonomy" id="430453"/>
    <lineage>
        <taxon>Bacteria</taxon>
        <taxon>Pseudomonadati</taxon>
        <taxon>Pseudomonadota</taxon>
        <taxon>Gammaproteobacteria</taxon>
        <taxon>Pseudomonadales</taxon>
        <taxon>Marinobacteraceae</taxon>
        <taxon>Marinobacter</taxon>
    </lineage>
</organism>
<dbReference type="InterPro" id="IPR039426">
    <property type="entry name" value="TonB-dep_rcpt-like"/>
</dbReference>
<keyword evidence="2 8" id="KW-0813">Transport</keyword>
<dbReference type="PANTHER" id="PTHR30069">
    <property type="entry name" value="TONB-DEPENDENT OUTER MEMBRANE RECEPTOR"/>
    <property type="match status" value="1"/>
</dbReference>
<dbReference type="AlphaFoldDB" id="A0A1I0GCD8"/>
<dbReference type="InterPro" id="IPR000531">
    <property type="entry name" value="Beta-barrel_TonB"/>
</dbReference>
<keyword evidence="4 8" id="KW-0812">Transmembrane</keyword>
<dbReference type="OrthoDB" id="9758929at2"/>